<evidence type="ECO:0000313" key="2">
    <source>
        <dbReference type="EMBL" id="KDN63799.1"/>
    </source>
</evidence>
<name>A0A066X806_COLSU</name>
<dbReference type="AlphaFoldDB" id="A0A066X806"/>
<sequence length="255" mass="28342">MQKREAPENGSKPAQSHFAKNQTPMCGIVRRPRQMMFTFLRQPSGDGVKHGNDVNLGHRFQSPIPGVLPDCGWATAGLLSPVPSLPPGSRALCLPWIGDSDMRNERTQSPRWNAAVRLALNGARVVNVASTIPDSTEAETLASILRSARTLSNEPNCPTSSAREYCHDKLCWYPGVRKPPTVDTGSVKTSPFSPLPDSLRFKRVPPEKQRECNKKGRRHLFRHANEKRGPIPWSPALEGRRRGSRFHDVANHHAI</sequence>
<organism evidence="2 3">
    <name type="scientific">Colletotrichum sublineola</name>
    <name type="common">Sorghum anthracnose fungus</name>
    <dbReference type="NCBI Taxonomy" id="1173701"/>
    <lineage>
        <taxon>Eukaryota</taxon>
        <taxon>Fungi</taxon>
        <taxon>Dikarya</taxon>
        <taxon>Ascomycota</taxon>
        <taxon>Pezizomycotina</taxon>
        <taxon>Sordariomycetes</taxon>
        <taxon>Hypocreomycetidae</taxon>
        <taxon>Glomerellales</taxon>
        <taxon>Glomerellaceae</taxon>
        <taxon>Colletotrichum</taxon>
        <taxon>Colletotrichum graminicola species complex</taxon>
    </lineage>
</organism>
<protein>
    <submittedName>
        <fullName evidence="2">Uncharacterized protein</fullName>
    </submittedName>
</protein>
<dbReference type="HOGENOM" id="CLU_1089954_0_0_1"/>
<accession>A0A066X806</accession>
<feature type="compositionally biased region" description="Polar residues" evidence="1">
    <location>
        <begin position="12"/>
        <end position="21"/>
    </location>
</feature>
<feature type="region of interest" description="Disordered" evidence="1">
    <location>
        <begin position="1"/>
        <end position="21"/>
    </location>
</feature>
<dbReference type="Proteomes" id="UP000027238">
    <property type="component" value="Unassembled WGS sequence"/>
</dbReference>
<gene>
    <name evidence="2" type="ORF">CSUB01_05288</name>
</gene>
<evidence type="ECO:0000256" key="1">
    <source>
        <dbReference type="SAM" id="MobiDB-lite"/>
    </source>
</evidence>
<keyword evidence="3" id="KW-1185">Reference proteome</keyword>
<evidence type="ECO:0000313" key="3">
    <source>
        <dbReference type="Proteomes" id="UP000027238"/>
    </source>
</evidence>
<reference evidence="3" key="1">
    <citation type="journal article" date="2014" name="Genome Announc.">
        <title>Draft genome sequence of Colletotrichum sublineola, a destructive pathogen of cultivated sorghum.</title>
        <authorList>
            <person name="Baroncelli R."/>
            <person name="Sanz-Martin J.M."/>
            <person name="Rech G.E."/>
            <person name="Sukno S.A."/>
            <person name="Thon M.R."/>
        </authorList>
    </citation>
    <scope>NUCLEOTIDE SEQUENCE [LARGE SCALE GENOMIC DNA]</scope>
    <source>
        <strain evidence="3">TX430BB</strain>
    </source>
</reference>
<proteinExistence type="predicted"/>
<dbReference type="EMBL" id="JMSE01001197">
    <property type="protein sequence ID" value="KDN63799.1"/>
    <property type="molecule type" value="Genomic_DNA"/>
</dbReference>
<comment type="caution">
    <text evidence="2">The sequence shown here is derived from an EMBL/GenBank/DDBJ whole genome shotgun (WGS) entry which is preliminary data.</text>
</comment>